<comment type="caution">
    <text evidence="1">The sequence shown here is derived from an EMBL/GenBank/DDBJ whole genome shotgun (WGS) entry which is preliminary data.</text>
</comment>
<name>A0A8J3AMD7_9BACI</name>
<dbReference type="Proteomes" id="UP000626244">
    <property type="component" value="Unassembled WGS sequence"/>
</dbReference>
<keyword evidence="2" id="KW-1185">Reference proteome</keyword>
<proteinExistence type="predicted"/>
<dbReference type="EMBL" id="BMHB01000001">
    <property type="protein sequence ID" value="GGI13487.1"/>
    <property type="molecule type" value="Genomic_DNA"/>
</dbReference>
<dbReference type="AlphaFoldDB" id="A0A8J3AMD7"/>
<sequence>MLSFFMKFSLKIIISYNMMLDDNGFQYIYKIIKSMIHSGGKK</sequence>
<accession>A0A8J3AMD7</accession>
<protein>
    <submittedName>
        <fullName evidence="1">Uncharacterized protein</fullName>
    </submittedName>
</protein>
<evidence type="ECO:0000313" key="2">
    <source>
        <dbReference type="Proteomes" id="UP000626244"/>
    </source>
</evidence>
<evidence type="ECO:0000313" key="1">
    <source>
        <dbReference type="EMBL" id="GGI13487.1"/>
    </source>
</evidence>
<organism evidence="1 2">
    <name type="scientific">Gottfriedia solisilvae</name>
    <dbReference type="NCBI Taxonomy" id="1516104"/>
    <lineage>
        <taxon>Bacteria</taxon>
        <taxon>Bacillati</taxon>
        <taxon>Bacillota</taxon>
        <taxon>Bacilli</taxon>
        <taxon>Bacillales</taxon>
        <taxon>Bacillaceae</taxon>
        <taxon>Gottfriedia</taxon>
    </lineage>
</organism>
<reference evidence="2" key="1">
    <citation type="journal article" date="2019" name="Int. J. Syst. Evol. Microbiol.">
        <title>The Global Catalogue of Microorganisms (GCM) 10K type strain sequencing project: providing services to taxonomists for standard genome sequencing and annotation.</title>
        <authorList>
            <consortium name="The Broad Institute Genomics Platform"/>
            <consortium name="The Broad Institute Genome Sequencing Center for Infectious Disease"/>
            <person name="Wu L."/>
            <person name="Ma J."/>
        </authorList>
    </citation>
    <scope>NUCLEOTIDE SEQUENCE [LARGE SCALE GENOMIC DNA]</scope>
    <source>
        <strain evidence="2">CGMCC 1.14993</strain>
    </source>
</reference>
<gene>
    <name evidence="1" type="ORF">GCM10007380_18160</name>
</gene>